<dbReference type="RefSeq" id="WP_379526771.1">
    <property type="nucleotide sequence ID" value="NZ_JBHSBI010000002.1"/>
</dbReference>
<sequence>MADMSTADREKAAKQGQAMSGGRFPIRNRQDLQNAIRAVGRVRPNTDEARALVRRHIIKRAKALDLAPLIPEDWAVDGSLKS</sequence>
<evidence type="ECO:0000256" key="1">
    <source>
        <dbReference type="SAM" id="MobiDB-lite"/>
    </source>
</evidence>
<name>A0ABV8FY01_9ACTN</name>
<organism evidence="2 3">
    <name type="scientific">Nonomuraea purpurea</name>
    <dbReference type="NCBI Taxonomy" id="1849276"/>
    <lineage>
        <taxon>Bacteria</taxon>
        <taxon>Bacillati</taxon>
        <taxon>Actinomycetota</taxon>
        <taxon>Actinomycetes</taxon>
        <taxon>Streptosporangiales</taxon>
        <taxon>Streptosporangiaceae</taxon>
        <taxon>Nonomuraea</taxon>
    </lineage>
</organism>
<feature type="compositionally biased region" description="Basic and acidic residues" evidence="1">
    <location>
        <begin position="1"/>
        <end position="13"/>
    </location>
</feature>
<proteinExistence type="predicted"/>
<comment type="caution">
    <text evidence="2">The sequence shown here is derived from an EMBL/GenBank/DDBJ whole genome shotgun (WGS) entry which is preliminary data.</text>
</comment>
<evidence type="ECO:0000313" key="3">
    <source>
        <dbReference type="Proteomes" id="UP001595851"/>
    </source>
</evidence>
<reference evidence="3" key="1">
    <citation type="journal article" date="2019" name="Int. J. Syst. Evol. Microbiol.">
        <title>The Global Catalogue of Microorganisms (GCM) 10K type strain sequencing project: providing services to taxonomists for standard genome sequencing and annotation.</title>
        <authorList>
            <consortium name="The Broad Institute Genomics Platform"/>
            <consortium name="The Broad Institute Genome Sequencing Center for Infectious Disease"/>
            <person name="Wu L."/>
            <person name="Ma J."/>
        </authorList>
    </citation>
    <scope>NUCLEOTIDE SEQUENCE [LARGE SCALE GENOMIC DNA]</scope>
    <source>
        <strain evidence="3">TBRC 1276</strain>
    </source>
</reference>
<dbReference type="Proteomes" id="UP001595851">
    <property type="component" value="Unassembled WGS sequence"/>
</dbReference>
<protein>
    <submittedName>
        <fullName evidence="2">Uncharacterized protein</fullName>
    </submittedName>
</protein>
<evidence type="ECO:0000313" key="2">
    <source>
        <dbReference type="EMBL" id="MFC4006632.1"/>
    </source>
</evidence>
<keyword evidence="3" id="KW-1185">Reference proteome</keyword>
<accession>A0ABV8FY01</accession>
<dbReference type="EMBL" id="JBHSBI010000002">
    <property type="protein sequence ID" value="MFC4006632.1"/>
    <property type="molecule type" value="Genomic_DNA"/>
</dbReference>
<feature type="region of interest" description="Disordered" evidence="1">
    <location>
        <begin position="1"/>
        <end position="27"/>
    </location>
</feature>
<gene>
    <name evidence="2" type="ORF">ACFOY2_05330</name>
</gene>